<protein>
    <submittedName>
        <fullName evidence="1">Uncharacterized protein</fullName>
    </submittedName>
</protein>
<name>A0ABV0V0Z1_9TELE</name>
<proteinExistence type="predicted"/>
<organism evidence="1 2">
    <name type="scientific">Ilyodon furcidens</name>
    <name type="common">goldbreast splitfin</name>
    <dbReference type="NCBI Taxonomy" id="33524"/>
    <lineage>
        <taxon>Eukaryota</taxon>
        <taxon>Metazoa</taxon>
        <taxon>Chordata</taxon>
        <taxon>Craniata</taxon>
        <taxon>Vertebrata</taxon>
        <taxon>Euteleostomi</taxon>
        <taxon>Actinopterygii</taxon>
        <taxon>Neopterygii</taxon>
        <taxon>Teleostei</taxon>
        <taxon>Neoteleostei</taxon>
        <taxon>Acanthomorphata</taxon>
        <taxon>Ovalentaria</taxon>
        <taxon>Atherinomorphae</taxon>
        <taxon>Cyprinodontiformes</taxon>
        <taxon>Goodeidae</taxon>
        <taxon>Ilyodon</taxon>
    </lineage>
</organism>
<sequence length="148" mass="16895">MWNKERLSRASVGLQQGPWAPRGHVEHHFMHVSGHPLHWSQVGSFQRVQQTWNSRKQNIGQSFRTYSDNKRLLCPWENISLQKICIRKTCPIDTSLCITEPPAEGSSFISTPVSSSLDGNTVLLNLKELSTLRQDQRISCRRSRVTIG</sequence>
<evidence type="ECO:0000313" key="2">
    <source>
        <dbReference type="Proteomes" id="UP001482620"/>
    </source>
</evidence>
<reference evidence="1 2" key="1">
    <citation type="submission" date="2021-06" db="EMBL/GenBank/DDBJ databases">
        <authorList>
            <person name="Palmer J.M."/>
        </authorList>
    </citation>
    <scope>NUCLEOTIDE SEQUENCE [LARGE SCALE GENOMIC DNA]</scope>
    <source>
        <strain evidence="2">if_2019</strain>
        <tissue evidence="1">Muscle</tissue>
    </source>
</reference>
<accession>A0ABV0V0Z1</accession>
<gene>
    <name evidence="1" type="ORF">ILYODFUR_036190</name>
</gene>
<keyword evidence="2" id="KW-1185">Reference proteome</keyword>
<comment type="caution">
    <text evidence="1">The sequence shown here is derived from an EMBL/GenBank/DDBJ whole genome shotgun (WGS) entry which is preliminary data.</text>
</comment>
<dbReference type="EMBL" id="JAHRIQ010088328">
    <property type="protein sequence ID" value="MEQ2250078.1"/>
    <property type="molecule type" value="Genomic_DNA"/>
</dbReference>
<evidence type="ECO:0000313" key="1">
    <source>
        <dbReference type="EMBL" id="MEQ2250078.1"/>
    </source>
</evidence>
<dbReference type="Proteomes" id="UP001482620">
    <property type="component" value="Unassembled WGS sequence"/>
</dbReference>